<dbReference type="Gene3D" id="1.10.3210.10">
    <property type="entry name" value="Hypothetical protein af1432"/>
    <property type="match status" value="1"/>
</dbReference>
<dbReference type="NCBIfam" id="TIGR00277">
    <property type="entry name" value="HDIG"/>
    <property type="match status" value="1"/>
</dbReference>
<evidence type="ECO:0000313" key="2">
    <source>
        <dbReference type="EMBL" id="CEG11143.1"/>
    </source>
</evidence>
<gene>
    <name evidence="2" type="ORF">MSIBF_A1210003</name>
</gene>
<dbReference type="PANTHER" id="PTHR38659:SF2">
    <property type="entry name" value="HDIG DOMAIN PROTEIN"/>
    <property type="match status" value="1"/>
</dbReference>
<proteinExistence type="predicted"/>
<dbReference type="PANTHER" id="PTHR38659">
    <property type="entry name" value="METAL-DEPENDENT PHOSPHOHYDROLASE"/>
    <property type="match status" value="1"/>
</dbReference>
<dbReference type="PROSITE" id="PS51831">
    <property type="entry name" value="HD"/>
    <property type="match status" value="1"/>
</dbReference>
<dbReference type="NCBIfam" id="TIGR00295">
    <property type="entry name" value="TIGR00295 family protein"/>
    <property type="match status" value="1"/>
</dbReference>
<sequence length="190" mass="21111">MPDKLFAINLLKKEGADERVIKHCIAVSKLAVEIACKISKKNKIDVDLNLVKIGGLLHDLGRSKTHGIAHGIVGAEILRNLIKDINLSPNDKIFIEKLARICERHIGAGIDKEEATILGIGEKDYLPETIEEKIIAHADNLIAQDKVAGIEQTIENFERKLGKNHKAVKRIVELNNYINSLLKYSIGLNK</sequence>
<dbReference type="InterPro" id="IPR003607">
    <property type="entry name" value="HD/PDEase_dom"/>
</dbReference>
<dbReference type="CDD" id="cd00077">
    <property type="entry name" value="HDc"/>
    <property type="match status" value="1"/>
</dbReference>
<dbReference type="InterPro" id="IPR006675">
    <property type="entry name" value="HDIG_dom"/>
</dbReference>
<organism evidence="2">
    <name type="scientific">groundwater metagenome</name>
    <dbReference type="NCBI Taxonomy" id="717931"/>
    <lineage>
        <taxon>unclassified sequences</taxon>
        <taxon>metagenomes</taxon>
        <taxon>ecological metagenomes</taxon>
    </lineage>
</organism>
<feature type="domain" description="HD" evidence="1">
    <location>
        <begin position="20"/>
        <end position="144"/>
    </location>
</feature>
<dbReference type="Pfam" id="PF01966">
    <property type="entry name" value="HD"/>
    <property type="match status" value="1"/>
</dbReference>
<protein>
    <recommendedName>
        <fullName evidence="1">HD domain-containing protein</fullName>
    </recommendedName>
</protein>
<name>A0A098E5X2_9ZZZZ</name>
<dbReference type="AlphaFoldDB" id="A0A098E5X2"/>
<dbReference type="SUPFAM" id="SSF109604">
    <property type="entry name" value="HD-domain/PDEase-like"/>
    <property type="match status" value="1"/>
</dbReference>
<accession>A0A098E5X2</accession>
<dbReference type="EMBL" id="CCXY01000026">
    <property type="protein sequence ID" value="CEG11143.1"/>
    <property type="molecule type" value="Genomic_DNA"/>
</dbReference>
<dbReference type="InterPro" id="IPR004454">
    <property type="entry name" value="HD-related"/>
</dbReference>
<evidence type="ECO:0000259" key="1">
    <source>
        <dbReference type="PROSITE" id="PS51831"/>
    </source>
</evidence>
<reference evidence="2" key="1">
    <citation type="submission" date="2014-09" db="EMBL/GenBank/DDBJ databases">
        <authorList>
            <person name="Probst J Alexander"/>
        </authorList>
    </citation>
    <scope>NUCLEOTIDE SEQUENCE</scope>
</reference>
<dbReference type="InterPro" id="IPR006674">
    <property type="entry name" value="HD_domain"/>
</dbReference>
<dbReference type="SMART" id="SM00471">
    <property type="entry name" value="HDc"/>
    <property type="match status" value="1"/>
</dbReference>